<evidence type="ECO:0000313" key="6">
    <source>
        <dbReference type="Proteomes" id="UP000054466"/>
    </source>
</evidence>
<dbReference type="Pfam" id="PF01876">
    <property type="entry name" value="RNase_P_p30"/>
    <property type="match status" value="1"/>
</dbReference>
<gene>
    <name evidence="5" type="ORF">PV07_11671</name>
</gene>
<evidence type="ECO:0000313" key="5">
    <source>
        <dbReference type="EMBL" id="KIW23477.1"/>
    </source>
</evidence>
<dbReference type="InterPro" id="IPR002738">
    <property type="entry name" value="RNase_P_p30"/>
</dbReference>
<evidence type="ECO:0000256" key="3">
    <source>
        <dbReference type="ARBA" id="ARBA00022694"/>
    </source>
</evidence>
<organism evidence="5 6">
    <name type="scientific">Cladophialophora immunda</name>
    <dbReference type="NCBI Taxonomy" id="569365"/>
    <lineage>
        <taxon>Eukaryota</taxon>
        <taxon>Fungi</taxon>
        <taxon>Dikarya</taxon>
        <taxon>Ascomycota</taxon>
        <taxon>Pezizomycotina</taxon>
        <taxon>Eurotiomycetes</taxon>
        <taxon>Chaetothyriomycetidae</taxon>
        <taxon>Chaetothyriales</taxon>
        <taxon>Herpotrichiellaceae</taxon>
        <taxon>Cladophialophora</taxon>
    </lineage>
</organism>
<dbReference type="AlphaFoldDB" id="A0A0D2AF05"/>
<sequence>MPFHDLNVVYTPNHVDLSHTLAFHAELGYSVVAISLSVTGKLPPTPQAIPVSSITIPASIGTVLTRLTLTISDATQNHRLSQFSPAYSLLALRPTTEKTLQLCCTSLDCDLISLDFSQRLSFPLKFKTVSGALQRGIRFEICYSPAIQPAGNNEARRNLISGATALIRATRGKGIILSSEATNALGLRGPHDVINLAMIWGLGQERGKEALCEEARKVVRLAGMKRTSFRGVIDIIDGGERASPASKCQVERKESSTPREVVQNRMAKGKEAATTVNELKRKASEPVLVVSAHQDNQLTAEKPLSKREMKRRAKKARTEGGDGSKAGPDDADSHRVQDTSASDFPIKHETLSDKKVPPKS</sequence>
<dbReference type="PANTHER" id="PTHR13031:SF0">
    <property type="entry name" value="RIBONUCLEASE P PROTEIN SUBUNIT P30"/>
    <property type="match status" value="1"/>
</dbReference>
<dbReference type="GO" id="GO:0008033">
    <property type="term" value="P:tRNA processing"/>
    <property type="evidence" value="ECO:0007669"/>
    <property type="project" value="UniProtKB-KW"/>
</dbReference>
<dbReference type="SUPFAM" id="SSF89550">
    <property type="entry name" value="PHP domain-like"/>
    <property type="match status" value="1"/>
</dbReference>
<dbReference type="GO" id="GO:0005655">
    <property type="term" value="C:nucleolar ribonuclease P complex"/>
    <property type="evidence" value="ECO:0007669"/>
    <property type="project" value="TreeGrafter"/>
</dbReference>
<dbReference type="PANTHER" id="PTHR13031">
    <property type="entry name" value="RIBONUCLEASE P SUBUNIT P30"/>
    <property type="match status" value="1"/>
</dbReference>
<evidence type="ECO:0000256" key="1">
    <source>
        <dbReference type="ARBA" id="ARBA00004123"/>
    </source>
</evidence>
<name>A0A0D2AF05_9EURO</name>
<comment type="similarity">
    <text evidence="2">Belongs to the eukaryotic/archaeal RNase P protein component 3 family.</text>
</comment>
<dbReference type="RefSeq" id="XP_016243693.1">
    <property type="nucleotide sequence ID" value="XM_016399131.1"/>
</dbReference>
<protein>
    <submittedName>
        <fullName evidence="5">Uncharacterized protein</fullName>
    </submittedName>
</protein>
<evidence type="ECO:0000256" key="2">
    <source>
        <dbReference type="ARBA" id="ARBA00007331"/>
    </source>
</evidence>
<dbReference type="OrthoDB" id="17948at2759"/>
<evidence type="ECO:0000256" key="4">
    <source>
        <dbReference type="SAM" id="MobiDB-lite"/>
    </source>
</evidence>
<reference evidence="5 6" key="1">
    <citation type="submission" date="2015-01" db="EMBL/GenBank/DDBJ databases">
        <title>The Genome Sequence of Cladophialophora immunda CBS83496.</title>
        <authorList>
            <consortium name="The Broad Institute Genomics Platform"/>
            <person name="Cuomo C."/>
            <person name="de Hoog S."/>
            <person name="Gorbushina A."/>
            <person name="Stielow B."/>
            <person name="Teixiera M."/>
            <person name="Abouelleil A."/>
            <person name="Chapman S.B."/>
            <person name="Priest M."/>
            <person name="Young S.K."/>
            <person name="Wortman J."/>
            <person name="Nusbaum C."/>
            <person name="Birren B."/>
        </authorList>
    </citation>
    <scope>NUCLEOTIDE SEQUENCE [LARGE SCALE GENOMIC DNA]</scope>
    <source>
        <strain evidence="5 6">CBS 83496</strain>
    </source>
</reference>
<keyword evidence="6" id="KW-1185">Reference proteome</keyword>
<accession>A0A0D2AF05</accession>
<feature type="region of interest" description="Disordered" evidence="4">
    <location>
        <begin position="243"/>
        <end position="273"/>
    </location>
</feature>
<feature type="compositionally biased region" description="Basic and acidic residues" evidence="4">
    <location>
        <begin position="316"/>
        <end position="337"/>
    </location>
</feature>
<feature type="compositionally biased region" description="Basic and acidic residues" evidence="4">
    <location>
        <begin position="345"/>
        <end position="360"/>
    </location>
</feature>
<proteinExistence type="inferred from homology"/>
<dbReference type="STRING" id="569365.A0A0D2AF05"/>
<dbReference type="Gene3D" id="3.20.20.140">
    <property type="entry name" value="Metal-dependent hydrolases"/>
    <property type="match status" value="1"/>
</dbReference>
<dbReference type="InterPro" id="IPR016195">
    <property type="entry name" value="Pol/histidinol_Pase-like"/>
</dbReference>
<comment type="subcellular location">
    <subcellularLocation>
        <location evidence="1">Nucleus</location>
    </subcellularLocation>
</comment>
<dbReference type="GO" id="GO:0003723">
    <property type="term" value="F:RNA binding"/>
    <property type="evidence" value="ECO:0007669"/>
    <property type="project" value="TreeGrafter"/>
</dbReference>
<dbReference type="VEuPathDB" id="FungiDB:PV07_11671"/>
<dbReference type="EMBL" id="KN847046">
    <property type="protein sequence ID" value="KIW23477.1"/>
    <property type="molecule type" value="Genomic_DNA"/>
</dbReference>
<dbReference type="GeneID" id="27350865"/>
<keyword evidence="3" id="KW-0819">tRNA processing</keyword>
<dbReference type="Proteomes" id="UP000054466">
    <property type="component" value="Unassembled WGS sequence"/>
</dbReference>
<feature type="region of interest" description="Disordered" evidence="4">
    <location>
        <begin position="287"/>
        <end position="360"/>
    </location>
</feature>
<dbReference type="HOGENOM" id="CLU_048451_1_0_1"/>